<name>A0A3B9H395_9PROT</name>
<dbReference type="Gene3D" id="2.40.170.20">
    <property type="entry name" value="TonB-dependent receptor, beta-barrel domain"/>
    <property type="match status" value="1"/>
</dbReference>
<dbReference type="RefSeq" id="WP_273054300.1">
    <property type="nucleotide sequence ID" value="NZ_CAJQMV010000046.1"/>
</dbReference>
<dbReference type="PANTHER" id="PTHR47234">
    <property type="match status" value="1"/>
</dbReference>
<comment type="subcellular location">
    <subcellularLocation>
        <location evidence="1 8">Cell outer membrane</location>
        <topology evidence="1 8">Multi-pass membrane protein</topology>
    </subcellularLocation>
</comment>
<feature type="chain" id="PRO_5017668396" evidence="10">
    <location>
        <begin position="26"/>
        <end position="828"/>
    </location>
</feature>
<keyword evidence="13" id="KW-0675">Receptor</keyword>
<evidence type="ECO:0000256" key="4">
    <source>
        <dbReference type="ARBA" id="ARBA00022692"/>
    </source>
</evidence>
<keyword evidence="5 9" id="KW-0798">TonB box</keyword>
<evidence type="ECO:0000256" key="1">
    <source>
        <dbReference type="ARBA" id="ARBA00004571"/>
    </source>
</evidence>
<dbReference type="InterPro" id="IPR036942">
    <property type="entry name" value="Beta-barrel_TonB_sf"/>
</dbReference>
<evidence type="ECO:0000256" key="6">
    <source>
        <dbReference type="ARBA" id="ARBA00023136"/>
    </source>
</evidence>
<dbReference type="PROSITE" id="PS52016">
    <property type="entry name" value="TONB_DEPENDENT_REC_3"/>
    <property type="match status" value="1"/>
</dbReference>
<dbReference type="Pfam" id="PF00593">
    <property type="entry name" value="TonB_dep_Rec_b-barrel"/>
    <property type="match status" value="1"/>
</dbReference>
<evidence type="ECO:0000313" key="14">
    <source>
        <dbReference type="Proteomes" id="UP000259610"/>
    </source>
</evidence>
<evidence type="ECO:0000256" key="5">
    <source>
        <dbReference type="ARBA" id="ARBA00023077"/>
    </source>
</evidence>
<evidence type="ECO:0000256" key="7">
    <source>
        <dbReference type="ARBA" id="ARBA00023237"/>
    </source>
</evidence>
<gene>
    <name evidence="13" type="ORF">DCG58_17340</name>
</gene>
<feature type="domain" description="TonB-dependent receptor-like beta-barrel" evidence="11">
    <location>
        <begin position="329"/>
        <end position="787"/>
    </location>
</feature>
<evidence type="ECO:0000259" key="12">
    <source>
        <dbReference type="Pfam" id="PF07715"/>
    </source>
</evidence>
<comment type="similarity">
    <text evidence="8 9">Belongs to the TonB-dependent receptor family.</text>
</comment>
<dbReference type="InterPro" id="IPR000531">
    <property type="entry name" value="Beta-barrel_TonB"/>
</dbReference>
<dbReference type="EMBL" id="DMAN01000390">
    <property type="protein sequence ID" value="HAE28926.1"/>
    <property type="molecule type" value="Genomic_DNA"/>
</dbReference>
<dbReference type="Gene3D" id="2.170.130.10">
    <property type="entry name" value="TonB-dependent receptor, plug domain"/>
    <property type="match status" value="1"/>
</dbReference>
<evidence type="ECO:0000256" key="8">
    <source>
        <dbReference type="PROSITE-ProRule" id="PRU01360"/>
    </source>
</evidence>
<evidence type="ECO:0000256" key="9">
    <source>
        <dbReference type="RuleBase" id="RU003357"/>
    </source>
</evidence>
<evidence type="ECO:0000256" key="3">
    <source>
        <dbReference type="ARBA" id="ARBA00022452"/>
    </source>
</evidence>
<keyword evidence="3 8" id="KW-1134">Transmembrane beta strand</keyword>
<dbReference type="SUPFAM" id="SSF56935">
    <property type="entry name" value="Porins"/>
    <property type="match status" value="1"/>
</dbReference>
<dbReference type="Proteomes" id="UP000259610">
    <property type="component" value="Unassembled WGS sequence"/>
</dbReference>
<comment type="caution">
    <text evidence="13">The sequence shown here is derived from an EMBL/GenBank/DDBJ whole genome shotgun (WGS) entry which is preliminary data.</text>
</comment>
<dbReference type="AlphaFoldDB" id="A0A3B9H395"/>
<evidence type="ECO:0000313" key="13">
    <source>
        <dbReference type="EMBL" id="HAE28926.1"/>
    </source>
</evidence>
<dbReference type="PANTHER" id="PTHR47234:SF3">
    <property type="entry name" value="SECRETIN_TONB SHORT N-TERMINAL DOMAIN-CONTAINING PROTEIN"/>
    <property type="match status" value="1"/>
</dbReference>
<keyword evidence="2 8" id="KW-0813">Transport</keyword>
<keyword evidence="7 8" id="KW-0998">Cell outer membrane</keyword>
<dbReference type="InterPro" id="IPR012910">
    <property type="entry name" value="Plug_dom"/>
</dbReference>
<dbReference type="CDD" id="cd01347">
    <property type="entry name" value="ligand_gated_channel"/>
    <property type="match status" value="1"/>
</dbReference>
<feature type="signal peptide" evidence="10">
    <location>
        <begin position="1"/>
        <end position="25"/>
    </location>
</feature>
<reference evidence="13 14" key="1">
    <citation type="journal article" date="2018" name="Nat. Biotechnol.">
        <title>A standardized bacterial taxonomy based on genome phylogeny substantially revises the tree of life.</title>
        <authorList>
            <person name="Parks D.H."/>
            <person name="Chuvochina M."/>
            <person name="Waite D.W."/>
            <person name="Rinke C."/>
            <person name="Skarshewski A."/>
            <person name="Chaumeil P.A."/>
            <person name="Hugenholtz P."/>
        </authorList>
    </citation>
    <scope>NUCLEOTIDE SEQUENCE [LARGE SCALE GENOMIC DNA]</scope>
    <source>
        <strain evidence="13">UBA8733</strain>
    </source>
</reference>
<dbReference type="GO" id="GO:0009279">
    <property type="term" value="C:cell outer membrane"/>
    <property type="evidence" value="ECO:0007669"/>
    <property type="project" value="UniProtKB-SubCell"/>
</dbReference>
<organism evidence="13 14">
    <name type="scientific">Hyphomonas adhaerens</name>
    <dbReference type="NCBI Taxonomy" id="81029"/>
    <lineage>
        <taxon>Bacteria</taxon>
        <taxon>Pseudomonadati</taxon>
        <taxon>Pseudomonadota</taxon>
        <taxon>Alphaproteobacteria</taxon>
        <taxon>Hyphomonadales</taxon>
        <taxon>Hyphomonadaceae</taxon>
        <taxon>Hyphomonas</taxon>
    </lineage>
</organism>
<proteinExistence type="inferred from homology"/>
<dbReference type="InterPro" id="IPR039426">
    <property type="entry name" value="TonB-dep_rcpt-like"/>
</dbReference>
<accession>A0A3B9H395</accession>
<protein>
    <submittedName>
        <fullName evidence="13">TonB-dependent receptor</fullName>
    </submittedName>
</protein>
<dbReference type="InterPro" id="IPR037066">
    <property type="entry name" value="Plug_dom_sf"/>
</dbReference>
<dbReference type="Pfam" id="PF07715">
    <property type="entry name" value="Plug"/>
    <property type="match status" value="1"/>
</dbReference>
<evidence type="ECO:0000259" key="11">
    <source>
        <dbReference type="Pfam" id="PF00593"/>
    </source>
</evidence>
<feature type="domain" description="TonB-dependent receptor plug" evidence="12">
    <location>
        <begin position="54"/>
        <end position="174"/>
    </location>
</feature>
<keyword evidence="6 8" id="KW-0472">Membrane</keyword>
<evidence type="ECO:0000256" key="2">
    <source>
        <dbReference type="ARBA" id="ARBA00022448"/>
    </source>
</evidence>
<keyword evidence="10" id="KW-0732">Signal</keyword>
<sequence>MTNMKSLLVTASTLAVAATFLPASAQESDEAGSNELRQGQVVVTGTRTANRTALETAVPVDVFPVAELTQTGRVELNQILSTTVPSFNFNQTAINDGTDIIRPATLRGLSPDQTLVLVNGKRRHSSALVNINGSVGRGSAAVDLNSIPTSAIGNVQVLRDGASAQYGSDAIAGVINVILREDDHGGGLNVRYGANVSDPEGLNRSEIDGQTTTIGGWTGFGLGDNGFLTVSGEYSLRQASNRAGLDPRRQFPDDPAFEEVERNFDRLNHNYGNGRAENVSFFVNSGYTLENGVELYAFGGVQDREGESPGFYRRADDARNISSIYPGGFLPVIGGDVTDYSLGGGFRGVANGWDYDVSAVYGSNELDYSVNNSLNVSLGPTSQTSFNAGALSFDQVTVNADIVKTFDNLLPGETSLAFGVEYRDENFQIDAGEEASYVKGDNPYAFDYFGNVRLTEDEDGNLVPVDAAVGSQVFPGFTPESAVDEGRDAASIYGEVEWVPNDQTLISAAVRYEDYSDFGDAVTGKIAGRYDFTDQVAVRGAISTGFRAPSLQQQYFTAISTNFIDGVPFEVGTFPATSPAAVALGGGQLDAEESTSYSLGFVLTPTNDWFVTIDAYQINIDDQIFLTENLGGDDVDAVLAGAGVNADRVRFFQNGIETESKGVDIVTKYAFDFGDMGTLDTSAAFNYSKTEVTHVPANTVIPDLTLFSRSNTLTLEESAPETKFILAGNYTYQQADFVLRATRFGDVLVPSNNPDNDFTLDAKWILDASVNFNVTDKFSVGIGADNLLDEYPTMTPDGLNFNGIFPYSSRSPFGFSGRFVYARASYNW</sequence>
<keyword evidence="4 8" id="KW-0812">Transmembrane</keyword>
<evidence type="ECO:0000256" key="10">
    <source>
        <dbReference type="SAM" id="SignalP"/>
    </source>
</evidence>